<evidence type="ECO:0000256" key="3">
    <source>
        <dbReference type="ARBA" id="ARBA00022763"/>
    </source>
</evidence>
<evidence type="ECO:0000256" key="2">
    <source>
        <dbReference type="ARBA" id="ARBA00022670"/>
    </source>
</evidence>
<keyword evidence="10" id="KW-1185">Reference proteome</keyword>
<dbReference type="GO" id="GO:0008233">
    <property type="term" value="F:peptidase activity"/>
    <property type="evidence" value="ECO:0007669"/>
    <property type="project" value="UniProtKB-KW"/>
</dbReference>
<keyword evidence="7" id="KW-0456">Lyase</keyword>
<dbReference type="InterPro" id="IPR036590">
    <property type="entry name" value="SRAP-like"/>
</dbReference>
<proteinExistence type="inferred from homology"/>
<dbReference type="GO" id="GO:0016829">
    <property type="term" value="F:lyase activity"/>
    <property type="evidence" value="ECO:0007669"/>
    <property type="project" value="UniProtKB-KW"/>
</dbReference>
<gene>
    <name evidence="9" type="ORF">SAMN04488127_1462</name>
</gene>
<evidence type="ECO:0000256" key="8">
    <source>
        <dbReference type="RuleBase" id="RU364100"/>
    </source>
</evidence>
<accession>A0A1H6XRZ7</accession>
<evidence type="ECO:0000256" key="1">
    <source>
        <dbReference type="ARBA" id="ARBA00008136"/>
    </source>
</evidence>
<keyword evidence="4 8" id="KW-0378">Hydrolase</keyword>
<dbReference type="RefSeq" id="WP_092051561.1">
    <property type="nucleotide sequence ID" value="NZ_FNZF01000002.1"/>
</dbReference>
<name>A0A1H6XRZ7_9BACL</name>
<evidence type="ECO:0000256" key="4">
    <source>
        <dbReference type="ARBA" id="ARBA00022801"/>
    </source>
</evidence>
<dbReference type="InterPro" id="IPR003738">
    <property type="entry name" value="SRAP"/>
</dbReference>
<keyword evidence="5" id="KW-0190">Covalent protein-DNA linkage</keyword>
<sequence>MCGRFTLYVPYGELVARFGITRSFEEVDFSPSYNIAPTQQVVAVISDGRENRMGKLRWGLVPGWAKDLKIGSRMINARAETLSEKPSFRQAFERQRCIIPADSFYEWQREGDIRRPMRIRLKDEEVFGMAGLWETWISPNGEKVHTCTAITTRPNRLMEKIHDRMPVILEKSGEEEWLNPDNRDIESLNRLLVPYDADRMEAYEVSSAVNSPKNNSPELIVPFC</sequence>
<evidence type="ECO:0000313" key="9">
    <source>
        <dbReference type="EMBL" id="SEJ27345.1"/>
    </source>
</evidence>
<organism evidence="9 10">
    <name type="scientific">Bhargavaea ginsengi</name>
    <dbReference type="NCBI Taxonomy" id="426757"/>
    <lineage>
        <taxon>Bacteria</taxon>
        <taxon>Bacillati</taxon>
        <taxon>Bacillota</taxon>
        <taxon>Bacilli</taxon>
        <taxon>Bacillales</taxon>
        <taxon>Caryophanaceae</taxon>
        <taxon>Bhargavaea</taxon>
    </lineage>
</organism>
<dbReference type="PANTHER" id="PTHR13604">
    <property type="entry name" value="DC12-RELATED"/>
    <property type="match status" value="1"/>
</dbReference>
<dbReference type="Pfam" id="PF02586">
    <property type="entry name" value="SRAP"/>
    <property type="match status" value="1"/>
</dbReference>
<dbReference type="PANTHER" id="PTHR13604:SF0">
    <property type="entry name" value="ABASIC SITE PROCESSING PROTEIN HMCES"/>
    <property type="match status" value="1"/>
</dbReference>
<dbReference type="EC" id="3.4.-.-" evidence="8"/>
<dbReference type="EMBL" id="FNZF01000002">
    <property type="protein sequence ID" value="SEJ27345.1"/>
    <property type="molecule type" value="Genomic_DNA"/>
</dbReference>
<evidence type="ECO:0000256" key="6">
    <source>
        <dbReference type="ARBA" id="ARBA00023125"/>
    </source>
</evidence>
<keyword evidence="6" id="KW-0238">DNA-binding</keyword>
<dbReference type="SUPFAM" id="SSF143081">
    <property type="entry name" value="BB1717-like"/>
    <property type="match status" value="1"/>
</dbReference>
<keyword evidence="2 8" id="KW-0645">Protease</keyword>
<dbReference type="GO" id="GO:0106300">
    <property type="term" value="P:protein-DNA covalent cross-linking repair"/>
    <property type="evidence" value="ECO:0007669"/>
    <property type="project" value="InterPro"/>
</dbReference>
<evidence type="ECO:0000313" key="10">
    <source>
        <dbReference type="Proteomes" id="UP000199200"/>
    </source>
</evidence>
<dbReference type="STRING" id="426757.SAMN04488127_1462"/>
<reference evidence="10" key="1">
    <citation type="submission" date="2016-10" db="EMBL/GenBank/DDBJ databases">
        <authorList>
            <person name="Varghese N."/>
            <person name="Submissions S."/>
        </authorList>
    </citation>
    <scope>NUCLEOTIDE SEQUENCE [LARGE SCALE GENOMIC DNA]</scope>
    <source>
        <strain evidence="10">CGMCC 1.6763</strain>
    </source>
</reference>
<evidence type="ECO:0000256" key="5">
    <source>
        <dbReference type="ARBA" id="ARBA00023124"/>
    </source>
</evidence>
<comment type="similarity">
    <text evidence="1 8">Belongs to the SOS response-associated peptidase family.</text>
</comment>
<dbReference type="GO" id="GO:0003697">
    <property type="term" value="F:single-stranded DNA binding"/>
    <property type="evidence" value="ECO:0007669"/>
    <property type="project" value="InterPro"/>
</dbReference>
<keyword evidence="3" id="KW-0227">DNA damage</keyword>
<dbReference type="GO" id="GO:0006508">
    <property type="term" value="P:proteolysis"/>
    <property type="evidence" value="ECO:0007669"/>
    <property type="project" value="UniProtKB-KW"/>
</dbReference>
<dbReference type="Proteomes" id="UP000199200">
    <property type="component" value="Unassembled WGS sequence"/>
</dbReference>
<evidence type="ECO:0000256" key="7">
    <source>
        <dbReference type="ARBA" id="ARBA00023239"/>
    </source>
</evidence>
<protein>
    <recommendedName>
        <fullName evidence="8">Abasic site processing protein</fullName>
        <ecNumber evidence="8">3.4.-.-</ecNumber>
    </recommendedName>
</protein>
<dbReference type="OrthoDB" id="9782620at2"/>
<dbReference type="AlphaFoldDB" id="A0A1H6XRZ7"/>
<dbReference type="Gene3D" id="3.90.1680.10">
    <property type="entry name" value="SOS response associated peptidase-like"/>
    <property type="match status" value="1"/>
</dbReference>